<proteinExistence type="inferred from homology"/>
<dbReference type="EMBL" id="JAFEKC020000015">
    <property type="protein sequence ID" value="KAK0510401.1"/>
    <property type="molecule type" value="Genomic_DNA"/>
</dbReference>
<feature type="transmembrane region" description="Helical" evidence="7">
    <location>
        <begin position="53"/>
        <end position="74"/>
    </location>
</feature>
<evidence type="ECO:0000313" key="10">
    <source>
        <dbReference type="Proteomes" id="UP001166286"/>
    </source>
</evidence>
<feature type="transmembrane region" description="Helical" evidence="7">
    <location>
        <begin position="20"/>
        <end position="41"/>
    </location>
</feature>
<evidence type="ECO:0000256" key="2">
    <source>
        <dbReference type="ARBA" id="ARBA00022692"/>
    </source>
</evidence>
<feature type="transmembrane region" description="Helical" evidence="7">
    <location>
        <begin position="213"/>
        <end position="237"/>
    </location>
</feature>
<comment type="similarity">
    <text evidence="5">Belongs to the SAT4 family.</text>
</comment>
<dbReference type="InterPro" id="IPR052337">
    <property type="entry name" value="SAT4-like"/>
</dbReference>
<gene>
    <name evidence="9" type="ORF">JMJ35_006833</name>
</gene>
<feature type="domain" description="Rhodopsin" evidence="8">
    <location>
        <begin position="37"/>
        <end position="278"/>
    </location>
</feature>
<keyword evidence="4 7" id="KW-0472">Membrane</keyword>
<feature type="compositionally biased region" description="Polar residues" evidence="6">
    <location>
        <begin position="311"/>
        <end position="345"/>
    </location>
</feature>
<feature type="transmembrane region" description="Helical" evidence="7">
    <location>
        <begin position="94"/>
        <end position="119"/>
    </location>
</feature>
<dbReference type="AlphaFoldDB" id="A0AA39U8H9"/>
<dbReference type="GO" id="GO:0016020">
    <property type="term" value="C:membrane"/>
    <property type="evidence" value="ECO:0007669"/>
    <property type="project" value="UniProtKB-SubCell"/>
</dbReference>
<evidence type="ECO:0000256" key="5">
    <source>
        <dbReference type="ARBA" id="ARBA00038359"/>
    </source>
</evidence>
<feature type="transmembrane region" description="Helical" evidence="7">
    <location>
        <begin position="131"/>
        <end position="153"/>
    </location>
</feature>
<evidence type="ECO:0000256" key="6">
    <source>
        <dbReference type="SAM" id="MobiDB-lite"/>
    </source>
</evidence>
<comment type="subcellular location">
    <subcellularLocation>
        <location evidence="1">Membrane</location>
        <topology evidence="1">Multi-pass membrane protein</topology>
    </subcellularLocation>
</comment>
<keyword evidence="3 7" id="KW-1133">Transmembrane helix</keyword>
<feature type="transmembrane region" description="Helical" evidence="7">
    <location>
        <begin position="177"/>
        <end position="201"/>
    </location>
</feature>
<evidence type="ECO:0000256" key="4">
    <source>
        <dbReference type="ARBA" id="ARBA00023136"/>
    </source>
</evidence>
<evidence type="ECO:0000256" key="3">
    <source>
        <dbReference type="ARBA" id="ARBA00022989"/>
    </source>
</evidence>
<dbReference type="InterPro" id="IPR049326">
    <property type="entry name" value="Rhodopsin_dom_fungi"/>
</dbReference>
<accession>A0AA39U8H9</accession>
<name>A0AA39U8H9_9LECA</name>
<keyword evidence="2 7" id="KW-0812">Transmembrane</keyword>
<comment type="caution">
    <text evidence="9">The sequence shown here is derived from an EMBL/GenBank/DDBJ whole genome shotgun (WGS) entry which is preliminary data.</text>
</comment>
<organism evidence="9 10">
    <name type="scientific">Cladonia borealis</name>
    <dbReference type="NCBI Taxonomy" id="184061"/>
    <lineage>
        <taxon>Eukaryota</taxon>
        <taxon>Fungi</taxon>
        <taxon>Dikarya</taxon>
        <taxon>Ascomycota</taxon>
        <taxon>Pezizomycotina</taxon>
        <taxon>Lecanoromycetes</taxon>
        <taxon>OSLEUM clade</taxon>
        <taxon>Lecanoromycetidae</taxon>
        <taxon>Lecanorales</taxon>
        <taxon>Lecanorineae</taxon>
        <taxon>Cladoniaceae</taxon>
        <taxon>Cladonia</taxon>
    </lineage>
</organism>
<evidence type="ECO:0000259" key="8">
    <source>
        <dbReference type="Pfam" id="PF20684"/>
    </source>
</evidence>
<keyword evidence="10" id="KW-1185">Reference proteome</keyword>
<dbReference type="PANTHER" id="PTHR33048">
    <property type="entry name" value="PTH11-LIKE INTEGRAL MEMBRANE PROTEIN (AFU_ORTHOLOGUE AFUA_5G11245)"/>
    <property type="match status" value="1"/>
</dbReference>
<evidence type="ECO:0000313" key="9">
    <source>
        <dbReference type="EMBL" id="KAK0510401.1"/>
    </source>
</evidence>
<dbReference type="Proteomes" id="UP001166286">
    <property type="component" value="Unassembled WGS sequence"/>
</dbReference>
<protein>
    <recommendedName>
        <fullName evidence="8">Rhodopsin domain-containing protein</fullName>
    </recommendedName>
</protein>
<feature type="region of interest" description="Disordered" evidence="6">
    <location>
        <begin position="292"/>
        <end position="387"/>
    </location>
</feature>
<evidence type="ECO:0000256" key="1">
    <source>
        <dbReference type="ARBA" id="ARBA00004141"/>
    </source>
</evidence>
<sequence>MSTLTVPPGVNIHASRQPQLHAATIVTWSLASIAVALRFWSRRLVKTKYWLDDWLALLALAVATALFIDTLVWIHLELGRHYEVLEPSFVTTFFMNLFVGEILYTLIIVLVKYCILAFYWRIFAAAHLIKIPIFTLIGITTAWGIAVILVSIFQCNPVSSFWNRNPNKPSNCIVDDYAFFVGIAVPNIITDAALLSVPIPFIWRLHRDRTQKFALAGMFMLGGFVTIISIVRLSALISVDLTSPDLTWNFAYVSIWTITESNMAIVSACLPSLRPILSLLLTGSAVPSTRATSQQYINSRDSRGKRKAFGSSHQYTDQSSITDSQHNFVPISDTTQPYSGGTDSYATHIASKRDTSPEDIEMQDSSQSGGGIKVRSDVAVKWTADGS</sequence>
<dbReference type="PANTHER" id="PTHR33048:SF47">
    <property type="entry name" value="INTEGRAL MEMBRANE PROTEIN-RELATED"/>
    <property type="match status" value="1"/>
</dbReference>
<reference evidence="9" key="1">
    <citation type="submission" date="2023-03" db="EMBL/GenBank/DDBJ databases">
        <title>Complete genome of Cladonia borealis.</title>
        <authorList>
            <person name="Park H."/>
        </authorList>
    </citation>
    <scope>NUCLEOTIDE SEQUENCE</scope>
    <source>
        <strain evidence="9">ANT050790</strain>
    </source>
</reference>
<evidence type="ECO:0000256" key="7">
    <source>
        <dbReference type="SAM" id="Phobius"/>
    </source>
</evidence>
<dbReference type="Pfam" id="PF20684">
    <property type="entry name" value="Fung_rhodopsin"/>
    <property type="match status" value="1"/>
</dbReference>